<gene>
    <name evidence="2" type="ORF">SLEP1_g39070</name>
</gene>
<dbReference type="PANTHER" id="PTHR14374">
    <property type="entry name" value="FOIE GRAS"/>
    <property type="match status" value="1"/>
</dbReference>
<evidence type="ECO:0000259" key="1">
    <source>
        <dbReference type="Pfam" id="PF11817"/>
    </source>
</evidence>
<reference evidence="2 3" key="1">
    <citation type="journal article" date="2021" name="Commun. Biol.">
        <title>The genome of Shorea leprosula (Dipterocarpaceae) highlights the ecological relevance of drought in aseasonal tropical rainforests.</title>
        <authorList>
            <person name="Ng K.K.S."/>
            <person name="Kobayashi M.J."/>
            <person name="Fawcett J.A."/>
            <person name="Hatakeyama M."/>
            <person name="Paape T."/>
            <person name="Ng C.H."/>
            <person name="Ang C.C."/>
            <person name="Tnah L.H."/>
            <person name="Lee C.T."/>
            <person name="Nishiyama T."/>
            <person name="Sese J."/>
            <person name="O'Brien M.J."/>
            <person name="Copetti D."/>
            <person name="Mohd Noor M.I."/>
            <person name="Ong R.C."/>
            <person name="Putra M."/>
            <person name="Sireger I.Z."/>
            <person name="Indrioko S."/>
            <person name="Kosugi Y."/>
            <person name="Izuno A."/>
            <person name="Isagi Y."/>
            <person name="Lee S.L."/>
            <person name="Shimizu K.K."/>
        </authorList>
    </citation>
    <scope>NUCLEOTIDE SEQUENCE [LARGE SCALE GENOMIC DNA]</scope>
    <source>
        <strain evidence="2">214</strain>
    </source>
</reference>
<keyword evidence="3" id="KW-1185">Reference proteome</keyword>
<dbReference type="Proteomes" id="UP001054252">
    <property type="component" value="Unassembled WGS sequence"/>
</dbReference>
<evidence type="ECO:0000313" key="3">
    <source>
        <dbReference type="Proteomes" id="UP001054252"/>
    </source>
</evidence>
<dbReference type="EMBL" id="BPVZ01000086">
    <property type="protein sequence ID" value="GKV30232.1"/>
    <property type="molecule type" value="Genomic_DNA"/>
</dbReference>
<feature type="domain" description="Trafficking protein particle complex subunit 11" evidence="1">
    <location>
        <begin position="256"/>
        <end position="525"/>
    </location>
</feature>
<comment type="caution">
    <text evidence="2">The sequence shown here is derived from an EMBL/GenBank/DDBJ whole genome shotgun (WGS) entry which is preliminary data.</text>
</comment>
<evidence type="ECO:0000313" key="2">
    <source>
        <dbReference type="EMBL" id="GKV30232.1"/>
    </source>
</evidence>
<name>A0AAV5KZH9_9ROSI</name>
<protein>
    <recommendedName>
        <fullName evidence="1">Trafficking protein particle complex subunit 11 domain-containing protein</fullName>
    </recommendedName>
</protein>
<proteinExistence type="predicted"/>
<dbReference type="AlphaFoldDB" id="A0AAV5KZH9"/>
<dbReference type="Pfam" id="PF11817">
    <property type="entry name" value="Foie-gras_1"/>
    <property type="match status" value="1"/>
</dbReference>
<dbReference type="InterPro" id="IPR011990">
    <property type="entry name" value="TPR-like_helical_dom_sf"/>
</dbReference>
<dbReference type="SUPFAM" id="SSF48452">
    <property type="entry name" value="TPR-like"/>
    <property type="match status" value="1"/>
</dbReference>
<organism evidence="2 3">
    <name type="scientific">Rubroshorea leprosula</name>
    <dbReference type="NCBI Taxonomy" id="152421"/>
    <lineage>
        <taxon>Eukaryota</taxon>
        <taxon>Viridiplantae</taxon>
        <taxon>Streptophyta</taxon>
        <taxon>Embryophyta</taxon>
        <taxon>Tracheophyta</taxon>
        <taxon>Spermatophyta</taxon>
        <taxon>Magnoliopsida</taxon>
        <taxon>eudicotyledons</taxon>
        <taxon>Gunneridae</taxon>
        <taxon>Pentapetalae</taxon>
        <taxon>rosids</taxon>
        <taxon>malvids</taxon>
        <taxon>Malvales</taxon>
        <taxon>Dipterocarpaceae</taxon>
        <taxon>Rubroshorea</taxon>
    </lineage>
</organism>
<dbReference type="PANTHER" id="PTHR14374:SF0">
    <property type="entry name" value="TRAFFICKING PROTEIN PARTICLE COMPLEX SUBUNIT 11"/>
    <property type="match status" value="1"/>
</dbReference>
<accession>A0AAV5KZH9</accession>
<sequence length="1185" mass="132493">MEEYPQELRTPPVSLVALVGCPEQHILISTHLNSEQPPINSLALPDLSKISLLLPAKTVNQQPAVSSSPNGILKRDWMQKHRTKIPAVVAALFSSLHVAGDPAQWLQVCSDLDHLKTLIRPRNIKLVVVVVHSSSQDEINEDRLLALRKRAEVDAKHLLLFNPDDPFELKQSLSRLGAAFAELAAIYYRDEARRIRTRIEKKTFNSVDLHVRYCFKVGVYAEFRRDWVEALKFYEDAYHALREMVATLTRLPGIQRMVEIKTVAEQLHFKISTLLLLGGKLTEAVKWFHQHYASYRRFVGSPENIFLHWEWMSRQFLVFAELLETSSATIQNIPSLALGTAEQPLTEWEFRPAYYYQSAARYLKEKRGALELALSILETWNENDSVTEPAVPSIYVGQFSRLLEQGDDLAMQPLTDEEYTHYAIAEGKRFQDSFEIIALLKKSHESYGNLKVRRMASLCASEIAREYFSLEDFNNAKQLFDGVGNLYRQEGWVSVLWEVLGYLRECSRKLGDVKDFVEYSLEMAALPVSSGVDSLHFRAKEHGPGGPASHSQREAIHKEVFGLVSEEANLASNNDLKVTQENPLHLEIDLVSPLRSVLLASVAFHEQIIKSGMPSLITLSLLSQLPLSIEIDYLEIQFNQPECNFFIINAQRSPSDELLTKKQGFRLESAPSLALLTNKWLRLTYDIKSEQSGKLECVSVIAKLGPHFTICCRAESPASMDDLPLWKFEARVETFPTKDPALAFSGQKAAQVEEPDPQVDLTLGASGPALVGEHFMVPVTVTARGHAIHFGELKINLVDVRGDGLFSPRESEPFSLDSHNVELLGITGPEGEEESQLGPDKITKIQQSFGLYSVPSLEVGKSWYCKLEIKWHGPKPIMLYVSLGYSLDGTDLNAPRTNIHKSSQIEGKVAVQISHRFMAPFRRDALLPSRSNLVSDSDQLESLPLNETSILLVSAKNCCEVPLQLLSMSIEVDDDKIEKSCSEQLGGGDLLGSAIVVPGEEFKKVFTIIPKVDSSKLQLGSVHLKWRRLSEVESQSGSTSVASWVSTKHKLPDVNVELSPLIVSLECPPYAVLGEPFTYSVKVRNQTELLQEVKFSSVDAQSFVLSGSHNDTAFVLPKSEHILHYKVVALASGLQHLPRVSLTAVRYSAVFQPSTAASTVFVFPSEPHFKIADAEEKKMEPVAAD</sequence>
<dbReference type="InterPro" id="IPR021773">
    <property type="entry name" value="TPC11"/>
</dbReference>